<protein>
    <submittedName>
        <fullName evidence="2">Uncharacterized protein</fullName>
    </submittedName>
</protein>
<gene>
    <name evidence="2" type="ORF">C7B46_00010</name>
</gene>
<organism evidence="2 3">
    <name type="scientific">Sulfobacillus benefaciens</name>
    <dbReference type="NCBI Taxonomy" id="453960"/>
    <lineage>
        <taxon>Bacteria</taxon>
        <taxon>Bacillati</taxon>
        <taxon>Bacillota</taxon>
        <taxon>Clostridia</taxon>
        <taxon>Eubacteriales</taxon>
        <taxon>Clostridiales Family XVII. Incertae Sedis</taxon>
        <taxon>Sulfobacillus</taxon>
    </lineage>
</organism>
<reference evidence="2 3" key="1">
    <citation type="journal article" date="2014" name="BMC Genomics">
        <title>Comparison of environmental and isolate Sulfobacillus genomes reveals diverse carbon, sulfur, nitrogen, and hydrogen metabolisms.</title>
        <authorList>
            <person name="Justice N.B."/>
            <person name="Norman A."/>
            <person name="Brown C.T."/>
            <person name="Singh A."/>
            <person name="Thomas B.C."/>
            <person name="Banfield J.F."/>
        </authorList>
    </citation>
    <scope>NUCLEOTIDE SEQUENCE [LARGE SCALE GENOMIC DNA]</scope>
    <source>
        <strain evidence="2">AMDSBA4</strain>
    </source>
</reference>
<name>A0A2T2XLP1_9FIRM</name>
<sequence length="319" mass="35265">MTRRYRNWAFIVPWLAGSLLTGCGATISAQAPIMTVQHRITKFYPIEVFTQRDLILLYAVRQYQAVGPVSVPHSLKIMVSHWAPSVSSQMLPFVPHSQLALDTALVQQLDKRPSDKQVLSSLPGWNLEQRDIPSGNSTYWVPKSGVWPKWQMPAVILKVAHEDAGFPGPLTESNISVDGIKLGMSRADVKRLLGKPTRVISGHRTPYPSWLYLSRGLSISFYATGSPNSISGVTAISLSPESPLQLNSGIRIGSPLSQIVEAYKQIQYVPFGSYAKVFIQGQQEAYLGTRLIRFPSLQMVLNRGVVTNILLSTLEVPPT</sequence>
<accession>A0A2T2XLP1</accession>
<evidence type="ECO:0000256" key="1">
    <source>
        <dbReference type="SAM" id="SignalP"/>
    </source>
</evidence>
<dbReference type="EMBL" id="PXYW01000001">
    <property type="protein sequence ID" value="PSR35416.1"/>
    <property type="molecule type" value="Genomic_DNA"/>
</dbReference>
<keyword evidence="1" id="KW-0732">Signal</keyword>
<proteinExistence type="predicted"/>
<feature type="chain" id="PRO_5039422169" evidence="1">
    <location>
        <begin position="32"/>
        <end position="319"/>
    </location>
</feature>
<comment type="caution">
    <text evidence="2">The sequence shown here is derived from an EMBL/GenBank/DDBJ whole genome shotgun (WGS) entry which is preliminary data.</text>
</comment>
<dbReference type="PROSITE" id="PS51257">
    <property type="entry name" value="PROKAR_LIPOPROTEIN"/>
    <property type="match status" value="1"/>
</dbReference>
<dbReference type="Proteomes" id="UP000242972">
    <property type="component" value="Unassembled WGS sequence"/>
</dbReference>
<dbReference type="AlphaFoldDB" id="A0A2T2XLP1"/>
<evidence type="ECO:0000313" key="2">
    <source>
        <dbReference type="EMBL" id="PSR35416.1"/>
    </source>
</evidence>
<feature type="signal peptide" evidence="1">
    <location>
        <begin position="1"/>
        <end position="31"/>
    </location>
</feature>
<evidence type="ECO:0000313" key="3">
    <source>
        <dbReference type="Proteomes" id="UP000242972"/>
    </source>
</evidence>